<accession>A0A084VDY0</accession>
<proteinExistence type="predicted"/>
<dbReference type="VEuPathDB" id="VectorBase:ASIC003244"/>
<feature type="compositionally biased region" description="Polar residues" evidence="1">
    <location>
        <begin position="56"/>
        <end position="66"/>
    </location>
</feature>
<feature type="compositionally biased region" description="Basic and acidic residues" evidence="1">
    <location>
        <begin position="1"/>
        <end position="12"/>
    </location>
</feature>
<evidence type="ECO:0000256" key="1">
    <source>
        <dbReference type="SAM" id="MobiDB-lite"/>
    </source>
</evidence>
<dbReference type="Proteomes" id="UP000030765">
    <property type="component" value="Unassembled WGS sequence"/>
</dbReference>
<reference evidence="3" key="2">
    <citation type="submission" date="2020-05" db="UniProtKB">
        <authorList>
            <consortium name="EnsemblMetazoa"/>
        </authorList>
    </citation>
    <scope>IDENTIFICATION</scope>
</reference>
<keyword evidence="4" id="KW-1185">Reference proteome</keyword>
<gene>
    <name evidence="2" type="ORF">ZHAS_00003244</name>
</gene>
<feature type="region of interest" description="Disordered" evidence="1">
    <location>
        <begin position="1"/>
        <end position="85"/>
    </location>
</feature>
<dbReference type="EMBL" id="KE524735">
    <property type="protein sequence ID" value="KFB36174.1"/>
    <property type="molecule type" value="Genomic_DNA"/>
</dbReference>
<dbReference type="AlphaFoldDB" id="A0A084VDY0"/>
<evidence type="ECO:0000313" key="2">
    <source>
        <dbReference type="EMBL" id="KFB36174.1"/>
    </source>
</evidence>
<dbReference type="EnsemblMetazoa" id="ASIC003244-RA">
    <property type="protein sequence ID" value="ASIC003244-PA"/>
    <property type="gene ID" value="ASIC003244"/>
</dbReference>
<feature type="compositionally biased region" description="Basic and acidic residues" evidence="1">
    <location>
        <begin position="19"/>
        <end position="39"/>
    </location>
</feature>
<protein>
    <submittedName>
        <fullName evidence="2 3">Uncharacterized protein</fullName>
    </submittedName>
</protein>
<dbReference type="EMBL" id="ATLV01011920">
    <property type="status" value="NOT_ANNOTATED_CDS"/>
    <property type="molecule type" value="Genomic_DNA"/>
</dbReference>
<name>A0A084VDY0_ANOSI</name>
<sequence>MKCVDRARREGFRLANRPTLEEAEKSPEPNGRDAHKGKQAEVVVPGVPRTEDRSFGNATSRQTPAQNAPVYAEDHMNAHTDAMGN</sequence>
<evidence type="ECO:0000313" key="4">
    <source>
        <dbReference type="Proteomes" id="UP000030765"/>
    </source>
</evidence>
<organism evidence="2">
    <name type="scientific">Anopheles sinensis</name>
    <name type="common">Mosquito</name>
    <dbReference type="NCBI Taxonomy" id="74873"/>
    <lineage>
        <taxon>Eukaryota</taxon>
        <taxon>Metazoa</taxon>
        <taxon>Ecdysozoa</taxon>
        <taxon>Arthropoda</taxon>
        <taxon>Hexapoda</taxon>
        <taxon>Insecta</taxon>
        <taxon>Pterygota</taxon>
        <taxon>Neoptera</taxon>
        <taxon>Endopterygota</taxon>
        <taxon>Diptera</taxon>
        <taxon>Nematocera</taxon>
        <taxon>Culicoidea</taxon>
        <taxon>Culicidae</taxon>
        <taxon>Anophelinae</taxon>
        <taxon>Anopheles</taxon>
    </lineage>
</organism>
<reference evidence="2 4" key="1">
    <citation type="journal article" date="2014" name="BMC Genomics">
        <title>Genome sequence of Anopheles sinensis provides insight into genetics basis of mosquito competence for malaria parasites.</title>
        <authorList>
            <person name="Zhou D."/>
            <person name="Zhang D."/>
            <person name="Ding G."/>
            <person name="Shi L."/>
            <person name="Hou Q."/>
            <person name="Ye Y."/>
            <person name="Xu Y."/>
            <person name="Zhou H."/>
            <person name="Xiong C."/>
            <person name="Li S."/>
            <person name="Yu J."/>
            <person name="Hong S."/>
            <person name="Yu X."/>
            <person name="Zou P."/>
            <person name="Chen C."/>
            <person name="Chang X."/>
            <person name="Wang W."/>
            <person name="Lv Y."/>
            <person name="Sun Y."/>
            <person name="Ma L."/>
            <person name="Shen B."/>
            <person name="Zhu C."/>
        </authorList>
    </citation>
    <scope>NUCLEOTIDE SEQUENCE [LARGE SCALE GENOMIC DNA]</scope>
</reference>
<evidence type="ECO:0000313" key="3">
    <source>
        <dbReference type="EnsemblMetazoa" id="ASIC003244-PA"/>
    </source>
</evidence>